<keyword evidence="10" id="KW-0804">Transcription</keyword>
<evidence type="ECO:0000256" key="13">
    <source>
        <dbReference type="ARBA" id="ARBA00040033"/>
    </source>
</evidence>
<dbReference type="AlphaFoldDB" id="A0A9D4AQE8"/>
<dbReference type="GO" id="GO:0005634">
    <property type="term" value="C:nucleus"/>
    <property type="evidence" value="ECO:0007669"/>
    <property type="project" value="UniProtKB-SubCell"/>
</dbReference>
<evidence type="ECO:0000313" key="19">
    <source>
        <dbReference type="EMBL" id="KAH1166889.1"/>
    </source>
</evidence>
<dbReference type="PROSITE" id="PS50014">
    <property type="entry name" value="BROMODOMAIN_2"/>
    <property type="match status" value="2"/>
</dbReference>
<dbReference type="Pfam" id="PF17035">
    <property type="entry name" value="BET"/>
    <property type="match status" value="1"/>
</dbReference>
<dbReference type="Gene3D" id="1.20.1270.220">
    <property type="match status" value="1"/>
</dbReference>
<evidence type="ECO:0000256" key="15">
    <source>
        <dbReference type="PROSITE-ProRule" id="PRU00035"/>
    </source>
</evidence>
<evidence type="ECO:0000256" key="9">
    <source>
        <dbReference type="ARBA" id="ARBA00023159"/>
    </source>
</evidence>
<feature type="domain" description="Bromo" evidence="17">
    <location>
        <begin position="71"/>
        <end position="143"/>
    </location>
</feature>
<dbReference type="GO" id="GO:0000785">
    <property type="term" value="C:chromatin"/>
    <property type="evidence" value="ECO:0007669"/>
    <property type="project" value="TreeGrafter"/>
</dbReference>
<keyword evidence="4" id="KW-0156">Chromatin regulator</keyword>
<dbReference type="InterPro" id="IPR043509">
    <property type="entry name" value="Bromo_Brdt_II"/>
</dbReference>
<feature type="compositionally biased region" description="Basic and acidic residues" evidence="16">
    <location>
        <begin position="1006"/>
        <end position="1025"/>
    </location>
</feature>
<dbReference type="InterPro" id="IPR050935">
    <property type="entry name" value="Bromo_chromatin_reader"/>
</dbReference>
<dbReference type="Pfam" id="PF00439">
    <property type="entry name" value="Bromodomain"/>
    <property type="match status" value="2"/>
</dbReference>
<feature type="compositionally biased region" description="Polar residues" evidence="16">
    <location>
        <begin position="716"/>
        <end position="727"/>
    </location>
</feature>
<evidence type="ECO:0000259" key="17">
    <source>
        <dbReference type="PROSITE" id="PS50014"/>
    </source>
</evidence>
<feature type="compositionally biased region" description="Basic and acidic residues" evidence="16">
    <location>
        <begin position="960"/>
        <end position="970"/>
    </location>
</feature>
<dbReference type="PROSITE" id="PS51525">
    <property type="entry name" value="NET"/>
    <property type="match status" value="1"/>
</dbReference>
<dbReference type="CDD" id="cd05497">
    <property type="entry name" value="Bromo_Brdt_I_like"/>
    <property type="match status" value="1"/>
</dbReference>
<feature type="domain" description="Bromo" evidence="17">
    <location>
        <begin position="325"/>
        <end position="397"/>
    </location>
</feature>
<dbReference type="InterPro" id="IPR018359">
    <property type="entry name" value="Bromodomain_CS"/>
</dbReference>
<evidence type="ECO:0000256" key="7">
    <source>
        <dbReference type="ARBA" id="ARBA00023054"/>
    </source>
</evidence>
<feature type="compositionally biased region" description="Basic and acidic residues" evidence="16">
    <location>
        <begin position="937"/>
        <end position="953"/>
    </location>
</feature>
<keyword evidence="2" id="KW-0677">Repeat</keyword>
<evidence type="ECO:0000256" key="8">
    <source>
        <dbReference type="ARBA" id="ARBA00023117"/>
    </source>
</evidence>
<dbReference type="GO" id="GO:0006355">
    <property type="term" value="P:regulation of DNA-templated transcription"/>
    <property type="evidence" value="ECO:0007669"/>
    <property type="project" value="TreeGrafter"/>
</dbReference>
<dbReference type="PROSITE" id="PS00633">
    <property type="entry name" value="BROMODOMAIN_1"/>
    <property type="match status" value="1"/>
</dbReference>
<keyword evidence="9" id="KW-0010">Activator</keyword>
<keyword evidence="5" id="KW-0744">Spermatogenesis</keyword>
<dbReference type="InterPro" id="IPR038336">
    <property type="entry name" value="NET_sf"/>
</dbReference>
<dbReference type="GO" id="GO:0030154">
    <property type="term" value="P:cell differentiation"/>
    <property type="evidence" value="ECO:0007669"/>
    <property type="project" value="UniProtKB-KW"/>
</dbReference>
<dbReference type="PANTHER" id="PTHR22880">
    <property type="entry name" value="FALZ-RELATED BROMODOMAIN-CONTAINING PROTEINS"/>
    <property type="match status" value="1"/>
</dbReference>
<feature type="compositionally biased region" description="Basic residues" evidence="16">
    <location>
        <begin position="619"/>
        <end position="628"/>
    </location>
</feature>
<dbReference type="FunFam" id="1.20.920.10:FF:000003">
    <property type="entry name" value="Bromodomain-containing protein 2"/>
    <property type="match status" value="1"/>
</dbReference>
<organism evidence="19 20">
    <name type="scientific">Mauremys mutica</name>
    <name type="common">yellowpond turtle</name>
    <dbReference type="NCBI Taxonomy" id="74926"/>
    <lineage>
        <taxon>Eukaryota</taxon>
        <taxon>Metazoa</taxon>
        <taxon>Chordata</taxon>
        <taxon>Craniata</taxon>
        <taxon>Vertebrata</taxon>
        <taxon>Euteleostomi</taxon>
        <taxon>Archelosauria</taxon>
        <taxon>Testudinata</taxon>
        <taxon>Testudines</taxon>
        <taxon>Cryptodira</taxon>
        <taxon>Durocryptodira</taxon>
        <taxon>Testudinoidea</taxon>
        <taxon>Geoemydidae</taxon>
        <taxon>Geoemydinae</taxon>
        <taxon>Mauremys</taxon>
    </lineage>
</organism>
<dbReference type="GO" id="GO:0051321">
    <property type="term" value="P:meiotic cell cycle"/>
    <property type="evidence" value="ECO:0007669"/>
    <property type="project" value="UniProtKB-KW"/>
</dbReference>
<sequence>MSATVISCDMIDAITDLGTCGYRNSLKMSVPNQQRPTIVNPPPPEYINPKKTGCLTNQLQYLQRVVMKAMWRHNFSWPFHQPVDAAALNLPDYYNIIKKPMDLSTIKKRLEHNYYTKATDCIEDFKTMFTNCYVYNKPGDDIVFMAQELEKVFLQKVSQMPPEERIVIVNKGKRKGKKQEGAQLPDSGVCTTKQNQLQKQLESIVKQPHVMTPVPQQLVLAPLSMAQSTTFMSATLPIIKVKKGVKRKADTTTISTASCESSPALNEPKIAKISCRGESERSVPDSYLKKDLPDSQQPLEVVKNVQLSEQLKHCSEILKEMFAKKHASYAWPFYKPVDITALGLNDHHDTMKCPIDLGTIKKKMDNYEYKDTQEFAADIRLMFMNCYKYNSPDHEVVAMARKLQDIFEMQFAKIPDEPVASIPPSQPKTEIASALSSESSSDDSSEERSSEDSEEERTRRLAKLQEQLKAVHQQLRALAKTSLPKLRKKKGKSKKGKRGKEKSKYKYVNQKKKKLKQKKKLKKKLSLNIQSKKTKQQVSLARKSEDEDSAKPMNYDEKRQLSLDINKLPGDKLGKVVYIIQSREPSLRNSNPDEIEIDFETLKASTLRELEKYVMACLRKRPRKHAKKPEKSKEELNFEKKQELEKRLLDVNGQLNPKKQNTKSENNTIPKIIGGPRRLSESSSSSSSSDSSSSSTSSDSSSSDTNDSESEIGSKPSGTRQNGVTSKEQMEQVPLSLQKTSCNAIPEVQTSFSFTSSLQNQRSSETQPSHKILQWPQLLQRSPLKLPEQSMLSPSGIITVISPLRSTPVQQRPQNIPKTCQPFVSQPTHIATEASNSSSQDIPMSDGKESGKLNILQNNVSGGVAGSKSINQEQSHSDSTDDKNTLDPTLQILPKKDIRIKNADSWINLCKKMALPVPIKASPENFKQFRKAALEKEETERAQELRRQLEQAKRKGKTPFQEKERSHEGAELESTGMKANEEPQKERPNSEQQQPPEVQQNIQKGLVKDRSLARKMEQERRRREAMTGTIDMNLQSDIMATFEENL</sequence>
<feature type="compositionally biased region" description="Polar residues" evidence="16">
    <location>
        <begin position="653"/>
        <end position="669"/>
    </location>
</feature>
<name>A0A9D4AQE8_9SAUR</name>
<evidence type="ECO:0000256" key="12">
    <source>
        <dbReference type="ARBA" id="ARBA00023254"/>
    </source>
</evidence>
<keyword evidence="11" id="KW-0539">Nucleus</keyword>
<dbReference type="GO" id="GO:0006338">
    <property type="term" value="P:chromatin remodeling"/>
    <property type="evidence" value="ECO:0007669"/>
    <property type="project" value="TreeGrafter"/>
</dbReference>
<comment type="subcellular location">
    <subcellularLocation>
        <location evidence="1">Nucleus</location>
    </subcellularLocation>
</comment>
<keyword evidence="7" id="KW-0175">Coiled coil</keyword>
<evidence type="ECO:0000256" key="2">
    <source>
        <dbReference type="ARBA" id="ARBA00022737"/>
    </source>
</evidence>
<keyword evidence="8 15" id="KW-0103">Bromodomain</keyword>
<dbReference type="CDD" id="cd05498">
    <property type="entry name" value="Bromo_Brdt_II_like"/>
    <property type="match status" value="1"/>
</dbReference>
<dbReference type="FunFam" id="1.20.1270.220:FF:000001">
    <property type="entry name" value="bromodomain-containing protein 2 isoform X1"/>
    <property type="match status" value="1"/>
</dbReference>
<feature type="region of interest" description="Disordered" evidence="16">
    <location>
        <begin position="859"/>
        <end position="888"/>
    </location>
</feature>
<dbReference type="SUPFAM" id="SSF47370">
    <property type="entry name" value="Bromodomain"/>
    <property type="match status" value="2"/>
</dbReference>
<evidence type="ECO:0000256" key="11">
    <source>
        <dbReference type="ARBA" id="ARBA00023242"/>
    </source>
</evidence>
<feature type="region of interest" description="Disordered" evidence="16">
    <location>
        <begin position="937"/>
        <end position="1030"/>
    </location>
</feature>
<dbReference type="InterPro" id="IPR036427">
    <property type="entry name" value="Bromodomain-like_sf"/>
</dbReference>
<evidence type="ECO:0000256" key="3">
    <source>
        <dbReference type="ARBA" id="ARBA00022782"/>
    </source>
</evidence>
<dbReference type="InterPro" id="IPR043508">
    <property type="entry name" value="Bromo_Brdt_I"/>
</dbReference>
<dbReference type="InterPro" id="IPR027353">
    <property type="entry name" value="NET_dom"/>
</dbReference>
<protein>
    <recommendedName>
        <fullName evidence="13">Bromodomain testis-specific protein</fullName>
    </recommendedName>
</protein>
<feature type="domain" description="NET" evidence="18">
    <location>
        <begin position="543"/>
        <end position="625"/>
    </location>
</feature>
<feature type="compositionally biased region" description="Basic and acidic residues" evidence="16">
    <location>
        <begin position="629"/>
        <end position="649"/>
    </location>
</feature>
<feature type="compositionally biased region" description="Basic residues" evidence="16">
    <location>
        <begin position="485"/>
        <end position="525"/>
    </location>
</feature>
<dbReference type="InterPro" id="IPR001487">
    <property type="entry name" value="Bromodomain"/>
</dbReference>
<proteinExistence type="inferred from homology"/>
<feature type="compositionally biased region" description="Basic and acidic residues" evidence="16">
    <location>
        <begin position="446"/>
        <end position="459"/>
    </location>
</feature>
<feature type="region of interest" description="Disordered" evidence="16">
    <location>
        <begin position="476"/>
        <end position="558"/>
    </location>
</feature>
<evidence type="ECO:0000256" key="6">
    <source>
        <dbReference type="ARBA" id="ARBA00023015"/>
    </source>
</evidence>
<evidence type="ECO:0000256" key="1">
    <source>
        <dbReference type="ARBA" id="ARBA00004123"/>
    </source>
</evidence>
<keyword evidence="12" id="KW-0469">Meiosis</keyword>
<feature type="region of interest" description="Disordered" evidence="16">
    <location>
        <begin position="619"/>
        <end position="735"/>
    </location>
</feature>
<dbReference type="EMBL" id="JAHDVG010000487">
    <property type="protein sequence ID" value="KAH1166889.1"/>
    <property type="molecule type" value="Genomic_DNA"/>
</dbReference>
<dbReference type="Gene3D" id="1.20.920.10">
    <property type="entry name" value="Bromodomain-like"/>
    <property type="match status" value="2"/>
</dbReference>
<gene>
    <name evidence="19" type="ORF">KIL84_016061</name>
</gene>
<feature type="compositionally biased region" description="Low complexity" evidence="16">
    <location>
        <begin position="991"/>
        <end position="1000"/>
    </location>
</feature>
<dbReference type="Pfam" id="PF17105">
    <property type="entry name" value="BRD4_CDT"/>
    <property type="match status" value="1"/>
</dbReference>
<evidence type="ECO:0000256" key="4">
    <source>
        <dbReference type="ARBA" id="ARBA00022853"/>
    </source>
</evidence>
<dbReference type="PANTHER" id="PTHR22880:SF175">
    <property type="entry name" value="BROMODOMAIN TESTIS-SPECIFIC PROTEIN"/>
    <property type="match status" value="1"/>
</dbReference>
<keyword evidence="3" id="KW-0221">Differentiation</keyword>
<evidence type="ECO:0000313" key="20">
    <source>
        <dbReference type="Proteomes" id="UP000827986"/>
    </source>
</evidence>
<dbReference type="GO" id="GO:0007283">
    <property type="term" value="P:spermatogenesis"/>
    <property type="evidence" value="ECO:0007669"/>
    <property type="project" value="UniProtKB-KW"/>
</dbReference>
<evidence type="ECO:0000259" key="18">
    <source>
        <dbReference type="PROSITE" id="PS51525"/>
    </source>
</evidence>
<evidence type="ECO:0000256" key="16">
    <source>
        <dbReference type="SAM" id="MobiDB-lite"/>
    </source>
</evidence>
<comment type="similarity">
    <text evidence="14">Belongs to the BET family.</text>
</comment>
<reference evidence="19" key="1">
    <citation type="submission" date="2021-09" db="EMBL/GenBank/DDBJ databases">
        <title>The genome of Mauremys mutica provides insights into the evolution of semi-aquatic lifestyle.</title>
        <authorList>
            <person name="Gong S."/>
            <person name="Gao Y."/>
        </authorList>
    </citation>
    <scope>NUCLEOTIDE SEQUENCE</scope>
    <source>
        <strain evidence="19">MM-2020</strain>
        <tissue evidence="19">Muscle</tissue>
    </source>
</reference>
<dbReference type="SMART" id="SM00297">
    <property type="entry name" value="BROMO"/>
    <property type="match status" value="2"/>
</dbReference>
<dbReference type="InterPro" id="IPR031354">
    <property type="entry name" value="BRD4_CDT"/>
</dbReference>
<dbReference type="Proteomes" id="UP000827986">
    <property type="component" value="Unassembled WGS sequence"/>
</dbReference>
<feature type="compositionally biased region" description="Basic and acidic residues" evidence="16">
    <location>
        <begin position="979"/>
        <end position="989"/>
    </location>
</feature>
<feature type="region of interest" description="Disordered" evidence="16">
    <location>
        <begin position="417"/>
        <end position="460"/>
    </location>
</feature>
<comment type="caution">
    <text evidence="19">The sequence shown here is derived from an EMBL/GenBank/DDBJ whole genome shotgun (WGS) entry which is preliminary data.</text>
</comment>
<accession>A0A9D4AQE8</accession>
<evidence type="ECO:0000256" key="14">
    <source>
        <dbReference type="ARBA" id="ARBA00044509"/>
    </source>
</evidence>
<evidence type="ECO:0000256" key="10">
    <source>
        <dbReference type="ARBA" id="ARBA00023163"/>
    </source>
</evidence>
<feature type="compositionally biased region" description="Low complexity" evidence="16">
    <location>
        <begin position="681"/>
        <end position="705"/>
    </location>
</feature>
<evidence type="ECO:0000256" key="5">
    <source>
        <dbReference type="ARBA" id="ARBA00022871"/>
    </source>
</evidence>
<keyword evidence="6" id="KW-0805">Transcription regulation</keyword>
<dbReference type="FunFam" id="1.20.920.10:FF:000002">
    <property type="entry name" value="Bromodomain-containing protein 4"/>
    <property type="match status" value="1"/>
</dbReference>
<feature type="compositionally biased region" description="Basic and acidic residues" evidence="16">
    <location>
        <begin position="875"/>
        <end position="885"/>
    </location>
</feature>
<dbReference type="PRINTS" id="PR00503">
    <property type="entry name" value="BROMODOMAIN"/>
</dbReference>
<keyword evidence="20" id="KW-1185">Reference proteome</keyword>